<name>A0A1M3L5D1_9BACT</name>
<dbReference type="AlphaFoldDB" id="A0A1M3L5D1"/>
<evidence type="ECO:0000313" key="1">
    <source>
        <dbReference type="EMBL" id="OJX60755.1"/>
    </source>
</evidence>
<organism evidence="1 2">
    <name type="scientific">Candidatus Kapaibacterium thiocyanatum</name>
    <dbReference type="NCBI Taxonomy" id="1895771"/>
    <lineage>
        <taxon>Bacteria</taxon>
        <taxon>Pseudomonadati</taxon>
        <taxon>Candidatus Kapaibacteriota</taxon>
        <taxon>Candidatus Kapaibacteriia</taxon>
        <taxon>Candidatus Kapaibacteriales</taxon>
        <taxon>Candidatus Kapaibacteriaceae</taxon>
        <taxon>Candidatus Kapaibacterium</taxon>
    </lineage>
</organism>
<dbReference type="STRING" id="1895771.BGO89_04075"/>
<protein>
    <submittedName>
        <fullName evidence="1">Uncharacterized protein</fullName>
    </submittedName>
</protein>
<proteinExistence type="predicted"/>
<comment type="caution">
    <text evidence="1">The sequence shown here is derived from an EMBL/GenBank/DDBJ whole genome shotgun (WGS) entry which is preliminary data.</text>
</comment>
<gene>
    <name evidence="1" type="ORF">BGO89_04075</name>
</gene>
<dbReference type="EMBL" id="MKVH01000003">
    <property type="protein sequence ID" value="OJX60755.1"/>
    <property type="molecule type" value="Genomic_DNA"/>
</dbReference>
<reference evidence="1 2" key="1">
    <citation type="submission" date="2016-09" db="EMBL/GenBank/DDBJ databases">
        <title>Genome-resolved meta-omics ties microbial dynamics to process performance in biotechnology for thiocyanate degradation.</title>
        <authorList>
            <person name="Kantor R.S."/>
            <person name="Huddy R.J."/>
            <person name="Iyer R."/>
            <person name="Thomas B.C."/>
            <person name="Brown C.T."/>
            <person name="Anantharaman K."/>
            <person name="Tringe S."/>
            <person name="Hettich R.L."/>
            <person name="Harrison S.T."/>
            <person name="Banfield J.F."/>
        </authorList>
    </citation>
    <scope>NUCLEOTIDE SEQUENCE [LARGE SCALE GENOMIC DNA]</scope>
    <source>
        <strain evidence="1">59-99</strain>
    </source>
</reference>
<accession>A0A1M3L5D1</accession>
<dbReference type="Proteomes" id="UP000184233">
    <property type="component" value="Unassembled WGS sequence"/>
</dbReference>
<sequence>MSYSELPQVIAKISDWLEIDYLLGRVYYLEVNVTAGCSIPPNVIFNGLGTLAFFHGETKDDGGRVYKNSRNSKLMTRDLSFYNKYQKILAEGQEALSMAGEDLSYFMGLIPARVEYTLQGKALHKPNALYVRDLANREHWNVLLTVFAQQLEAIRVEQGSQRATDDFHPCTPLVLQRILASCGLRQYGRVQLERMFDQWQANGDITVHQKKALKESVEMLDLLGFGAPTEGWESTDFIRRCVEHLMAPVPKSENGTCGSLWIGHGSCIVNLQPLQNGSLKRKPRKDCIQMLD</sequence>
<evidence type="ECO:0000313" key="2">
    <source>
        <dbReference type="Proteomes" id="UP000184233"/>
    </source>
</evidence>